<dbReference type="EMBL" id="QEWP01000002">
    <property type="protein sequence ID" value="PWE00741.1"/>
    <property type="molecule type" value="Genomic_DNA"/>
</dbReference>
<organism evidence="1 2">
    <name type="scientific">Marinilabilia rubra</name>
    <dbReference type="NCBI Taxonomy" id="2162893"/>
    <lineage>
        <taxon>Bacteria</taxon>
        <taxon>Pseudomonadati</taxon>
        <taxon>Bacteroidota</taxon>
        <taxon>Bacteroidia</taxon>
        <taxon>Marinilabiliales</taxon>
        <taxon>Marinilabiliaceae</taxon>
        <taxon>Marinilabilia</taxon>
    </lineage>
</organism>
<evidence type="ECO:0000313" key="1">
    <source>
        <dbReference type="EMBL" id="PWE00741.1"/>
    </source>
</evidence>
<comment type="caution">
    <text evidence="1">The sequence shown here is derived from an EMBL/GenBank/DDBJ whole genome shotgun (WGS) entry which is preliminary data.</text>
</comment>
<dbReference type="Proteomes" id="UP000244956">
    <property type="component" value="Unassembled WGS sequence"/>
</dbReference>
<name>A0A2U2BCF9_9BACT</name>
<evidence type="ECO:0000313" key="2">
    <source>
        <dbReference type="Proteomes" id="UP000244956"/>
    </source>
</evidence>
<sequence>MKKIIKYSLLGAIVITQSLLFDAIADKLAHLRTTKKIVPVKEITAPYFAIQILALQESPQFPGYFKNINQAREFDCADGYVRYTIGEFSSAESAREKIPEIKAKGYSECFVVDLREYNLNGSNYRNEQFSLDDNAFYTVQLAAFRYPVYVSHFKEFDDVMEFYMDDRIYRYTVGKFRGDEAKEQLERIKSMGYPQAHLVLFDKYSSSQIE</sequence>
<dbReference type="AlphaFoldDB" id="A0A2U2BCF9"/>
<keyword evidence="2" id="KW-1185">Reference proteome</keyword>
<dbReference type="OrthoDB" id="1118707at2"/>
<reference evidence="1 2" key="1">
    <citation type="submission" date="2018-05" db="EMBL/GenBank/DDBJ databases">
        <title>Marinilabilia rubrum sp. nov., isolated from saltern sediment.</title>
        <authorList>
            <person name="Zhang R."/>
        </authorList>
    </citation>
    <scope>NUCLEOTIDE SEQUENCE [LARGE SCALE GENOMIC DNA]</scope>
    <source>
        <strain evidence="1 2">WTE16</strain>
    </source>
</reference>
<protein>
    <recommendedName>
        <fullName evidence="3">SPOR domain-containing protein</fullName>
    </recommendedName>
</protein>
<dbReference type="RefSeq" id="WP_109263112.1">
    <property type="nucleotide sequence ID" value="NZ_QEWP01000002.1"/>
</dbReference>
<accession>A0A2U2BCF9</accession>
<gene>
    <name evidence="1" type="ORF">DDZ16_03875</name>
</gene>
<evidence type="ECO:0008006" key="3">
    <source>
        <dbReference type="Google" id="ProtNLM"/>
    </source>
</evidence>
<proteinExistence type="predicted"/>